<feature type="transmembrane region" description="Helical" evidence="1">
    <location>
        <begin position="39"/>
        <end position="58"/>
    </location>
</feature>
<accession>A0A6M0LEW4</accession>
<gene>
    <name evidence="2" type="ORF">F0Q01_01020</name>
</gene>
<keyword evidence="1" id="KW-0812">Transmembrane</keyword>
<name>A0A6M0LEW4_PSEXY</name>
<dbReference type="AlphaFoldDB" id="A0A6M0LEW4"/>
<keyword evidence="1" id="KW-1133">Transmembrane helix</keyword>
<sequence>MIKKEDRMMSLKNFKRFDIGKFIFGETLTEQKKLDMLKWTLSTTLTAVLPFLVAVFKWTAEKFKNSFFSYIPHIDTLLLLYAVALNCYILKKELEGYHKNKLIERAICFFGGIVALISGGFYCYLIGAKIEELHSNVLIIIIVVTIINLLLGILYIGSDYVKKPQIVVCNAEDNSVIPQEKCVEEKDA</sequence>
<reference evidence="2 3" key="1">
    <citation type="submission" date="2019-09" db="EMBL/GenBank/DDBJ databases">
        <authorList>
            <person name="Pidcock S.E."/>
            <person name="Huws S.A."/>
        </authorList>
    </citation>
    <scope>NUCLEOTIDE SEQUENCE [LARGE SCALE GENOMIC DNA]</scope>
    <source>
        <strain evidence="2 3">MZ8</strain>
    </source>
</reference>
<protein>
    <submittedName>
        <fullName evidence="2">Uncharacterized protein</fullName>
    </submittedName>
</protein>
<comment type="caution">
    <text evidence="2">The sequence shown here is derived from an EMBL/GenBank/DDBJ whole genome shotgun (WGS) entry which is preliminary data.</text>
</comment>
<evidence type="ECO:0000313" key="3">
    <source>
        <dbReference type="Proteomes" id="UP000473091"/>
    </source>
</evidence>
<dbReference type="RefSeq" id="WP_143096628.1">
    <property type="nucleotide sequence ID" value="NZ_VTVE01000001.1"/>
</dbReference>
<evidence type="ECO:0000313" key="2">
    <source>
        <dbReference type="EMBL" id="NEX00463.1"/>
    </source>
</evidence>
<keyword evidence="1" id="KW-0472">Membrane</keyword>
<feature type="transmembrane region" description="Helical" evidence="1">
    <location>
        <begin position="133"/>
        <end position="156"/>
    </location>
</feature>
<feature type="transmembrane region" description="Helical" evidence="1">
    <location>
        <begin position="70"/>
        <end position="90"/>
    </location>
</feature>
<organism evidence="2 3">
    <name type="scientific">Pseudobutyrivibrio xylanivorans</name>
    <dbReference type="NCBI Taxonomy" id="185007"/>
    <lineage>
        <taxon>Bacteria</taxon>
        <taxon>Bacillati</taxon>
        <taxon>Bacillota</taxon>
        <taxon>Clostridia</taxon>
        <taxon>Lachnospirales</taxon>
        <taxon>Lachnospiraceae</taxon>
        <taxon>Pseudobutyrivibrio</taxon>
    </lineage>
</organism>
<reference evidence="2 3" key="2">
    <citation type="submission" date="2020-03" db="EMBL/GenBank/DDBJ databases">
        <title>Investigating the evolutionary divergence of the Butyrivibrio group.</title>
        <authorList>
            <person name="Skvortsov T."/>
            <person name="Santos F.G."/>
            <person name="Ting K.S."/>
            <person name="Creevey C.J."/>
        </authorList>
    </citation>
    <scope>NUCLEOTIDE SEQUENCE [LARGE SCALE GENOMIC DNA]</scope>
    <source>
        <strain evidence="2 3">MZ8</strain>
    </source>
</reference>
<proteinExistence type="predicted"/>
<dbReference type="Proteomes" id="UP000473091">
    <property type="component" value="Unassembled WGS sequence"/>
</dbReference>
<dbReference type="EMBL" id="VTVE01000001">
    <property type="protein sequence ID" value="NEX00463.1"/>
    <property type="molecule type" value="Genomic_DNA"/>
</dbReference>
<evidence type="ECO:0000256" key="1">
    <source>
        <dbReference type="SAM" id="Phobius"/>
    </source>
</evidence>
<feature type="transmembrane region" description="Helical" evidence="1">
    <location>
        <begin position="102"/>
        <end position="127"/>
    </location>
</feature>